<evidence type="ECO:0000256" key="4">
    <source>
        <dbReference type="ARBA" id="ARBA00022989"/>
    </source>
</evidence>
<evidence type="ECO:0000313" key="9">
    <source>
        <dbReference type="Proteomes" id="UP000569914"/>
    </source>
</evidence>
<dbReference type="AlphaFoldDB" id="A0A7Y9I9D9"/>
<evidence type="ECO:0000256" key="1">
    <source>
        <dbReference type="ARBA" id="ARBA00004141"/>
    </source>
</evidence>
<evidence type="ECO:0000256" key="6">
    <source>
        <dbReference type="RuleBase" id="RU363032"/>
    </source>
</evidence>
<dbReference type="PANTHER" id="PTHR30177:SF4">
    <property type="entry name" value="OSMOPROTECTANT IMPORT PERMEASE PROTEIN OSMW"/>
    <property type="match status" value="1"/>
</dbReference>
<dbReference type="PROSITE" id="PS50928">
    <property type="entry name" value="ABC_TM1"/>
    <property type="match status" value="1"/>
</dbReference>
<comment type="caution">
    <text evidence="8">The sequence shown here is derived from an EMBL/GenBank/DDBJ whole genome shotgun (WGS) entry which is preliminary data.</text>
</comment>
<dbReference type="GO" id="GO:0031460">
    <property type="term" value="P:glycine betaine transport"/>
    <property type="evidence" value="ECO:0007669"/>
    <property type="project" value="TreeGrafter"/>
</dbReference>
<dbReference type="Proteomes" id="UP000569914">
    <property type="component" value="Unassembled WGS sequence"/>
</dbReference>
<dbReference type="SUPFAM" id="SSF161098">
    <property type="entry name" value="MetI-like"/>
    <property type="match status" value="1"/>
</dbReference>
<dbReference type="Pfam" id="PF00528">
    <property type="entry name" value="BPD_transp_1"/>
    <property type="match status" value="1"/>
</dbReference>
<reference evidence="8 9" key="1">
    <citation type="submission" date="2020-07" db="EMBL/GenBank/DDBJ databases">
        <title>Sequencing the genomes of 1000 actinobacteria strains.</title>
        <authorList>
            <person name="Klenk H.-P."/>
        </authorList>
    </citation>
    <scope>NUCLEOTIDE SEQUENCE [LARGE SCALE GENOMIC DNA]</scope>
    <source>
        <strain evidence="8 9">DSM 22083</strain>
    </source>
</reference>
<evidence type="ECO:0000256" key="2">
    <source>
        <dbReference type="ARBA" id="ARBA00022448"/>
    </source>
</evidence>
<evidence type="ECO:0000256" key="5">
    <source>
        <dbReference type="ARBA" id="ARBA00023136"/>
    </source>
</evidence>
<keyword evidence="9" id="KW-1185">Reference proteome</keyword>
<dbReference type="InterPro" id="IPR000515">
    <property type="entry name" value="MetI-like"/>
</dbReference>
<keyword evidence="5 6" id="KW-0472">Membrane</keyword>
<feature type="transmembrane region" description="Helical" evidence="6">
    <location>
        <begin position="149"/>
        <end position="172"/>
    </location>
</feature>
<name>A0A7Y9I9D9_9ACTN</name>
<dbReference type="GO" id="GO:0005886">
    <property type="term" value="C:plasma membrane"/>
    <property type="evidence" value="ECO:0007669"/>
    <property type="project" value="UniProtKB-SubCell"/>
</dbReference>
<protein>
    <submittedName>
        <fullName evidence="8">ABC-type proline/glycine betaine transport system permease subunit</fullName>
    </submittedName>
</protein>
<comment type="subcellular location">
    <subcellularLocation>
        <location evidence="6">Cell membrane</location>
        <topology evidence="6">Multi-pass membrane protein</topology>
    </subcellularLocation>
    <subcellularLocation>
        <location evidence="1">Membrane</location>
        <topology evidence="1">Multi-pass membrane protein</topology>
    </subcellularLocation>
</comment>
<gene>
    <name evidence="8" type="ORF">BKA15_004009</name>
</gene>
<dbReference type="PANTHER" id="PTHR30177">
    <property type="entry name" value="GLYCINE BETAINE/L-PROLINE TRANSPORT SYSTEM PERMEASE PROTEIN PROW"/>
    <property type="match status" value="1"/>
</dbReference>
<evidence type="ECO:0000256" key="3">
    <source>
        <dbReference type="ARBA" id="ARBA00022692"/>
    </source>
</evidence>
<feature type="transmembrane region" description="Helical" evidence="6">
    <location>
        <begin position="87"/>
        <end position="105"/>
    </location>
</feature>
<dbReference type="GO" id="GO:0055085">
    <property type="term" value="P:transmembrane transport"/>
    <property type="evidence" value="ECO:0007669"/>
    <property type="project" value="InterPro"/>
</dbReference>
<sequence length="213" mass="21779">MNLTGYLFDAANWTWSSPLLIALAVHALSTLVLLVVGGLLGLGLGCLFGAFRGSRPVVRLVSWLGTGVPVLGLLAVGVIIFGAGLPVLAGCLLLLIMLSVAGVTARELRAGDPAVIESGRAMGLSRAGLFFGYRIPLVLPPVLRTLARVGAGTVTALAVAGMIGAPGLGGVIKTGFDSGYPQVFAGAVLLIGLGWLFYLTFAGLGWAARRRVA</sequence>
<dbReference type="InterPro" id="IPR051204">
    <property type="entry name" value="ABC_transp_perm/SBD"/>
</dbReference>
<feature type="domain" description="ABC transmembrane type-1" evidence="7">
    <location>
        <begin position="27"/>
        <end position="201"/>
    </location>
</feature>
<evidence type="ECO:0000259" key="7">
    <source>
        <dbReference type="PROSITE" id="PS50928"/>
    </source>
</evidence>
<dbReference type="Gene3D" id="1.10.3720.10">
    <property type="entry name" value="MetI-like"/>
    <property type="match status" value="1"/>
</dbReference>
<keyword evidence="4 6" id="KW-1133">Transmembrane helix</keyword>
<feature type="transmembrane region" description="Helical" evidence="6">
    <location>
        <begin position="60"/>
        <end position="81"/>
    </location>
</feature>
<feature type="transmembrane region" description="Helical" evidence="6">
    <location>
        <begin position="184"/>
        <end position="208"/>
    </location>
</feature>
<dbReference type="EMBL" id="JACCBU010000001">
    <property type="protein sequence ID" value="NYE72680.1"/>
    <property type="molecule type" value="Genomic_DNA"/>
</dbReference>
<keyword evidence="2 6" id="KW-0813">Transport</keyword>
<keyword evidence="3 6" id="KW-0812">Transmembrane</keyword>
<dbReference type="RefSeq" id="WP_179753656.1">
    <property type="nucleotide sequence ID" value="NZ_JACCBU010000001.1"/>
</dbReference>
<feature type="transmembrane region" description="Helical" evidence="6">
    <location>
        <begin position="20"/>
        <end position="48"/>
    </location>
</feature>
<accession>A0A7Y9I9D9</accession>
<comment type="similarity">
    <text evidence="6">Belongs to the binding-protein-dependent transport system permease family.</text>
</comment>
<evidence type="ECO:0000313" key="8">
    <source>
        <dbReference type="EMBL" id="NYE72680.1"/>
    </source>
</evidence>
<organism evidence="8 9">
    <name type="scientific">Microlunatus parietis</name>
    <dbReference type="NCBI Taxonomy" id="682979"/>
    <lineage>
        <taxon>Bacteria</taxon>
        <taxon>Bacillati</taxon>
        <taxon>Actinomycetota</taxon>
        <taxon>Actinomycetes</taxon>
        <taxon>Propionibacteriales</taxon>
        <taxon>Propionibacteriaceae</taxon>
        <taxon>Microlunatus</taxon>
    </lineage>
</organism>
<proteinExistence type="inferred from homology"/>
<dbReference type="InterPro" id="IPR035906">
    <property type="entry name" value="MetI-like_sf"/>
</dbReference>